<dbReference type="GO" id="GO:0005634">
    <property type="term" value="C:nucleus"/>
    <property type="evidence" value="ECO:0007669"/>
    <property type="project" value="UniProtKB-SubCell"/>
</dbReference>
<dbReference type="Proteomes" id="UP000242875">
    <property type="component" value="Unassembled WGS sequence"/>
</dbReference>
<dbReference type="EMBL" id="MVBO01000002">
    <property type="protein sequence ID" value="OZJ06698.1"/>
    <property type="molecule type" value="Genomic_DNA"/>
</dbReference>
<dbReference type="PANTHER" id="PTHR46910:SF3">
    <property type="entry name" value="HALOTOLERANCE PROTEIN 9-RELATED"/>
    <property type="match status" value="1"/>
</dbReference>
<dbReference type="OrthoDB" id="2256548at2759"/>
<protein>
    <recommendedName>
        <fullName evidence="8">Transcription factor domain-containing protein</fullName>
    </recommendedName>
</protein>
<dbReference type="InterPro" id="IPR050987">
    <property type="entry name" value="AtrR-like"/>
</dbReference>
<evidence type="ECO:0008006" key="8">
    <source>
        <dbReference type="Google" id="ProtNLM"/>
    </source>
</evidence>
<dbReference type="CDD" id="cd12148">
    <property type="entry name" value="fungal_TF_MHR"/>
    <property type="match status" value="1"/>
</dbReference>
<organism evidence="6 7">
    <name type="scientific">Bifiguratus adelaidae</name>
    <dbReference type="NCBI Taxonomy" id="1938954"/>
    <lineage>
        <taxon>Eukaryota</taxon>
        <taxon>Fungi</taxon>
        <taxon>Fungi incertae sedis</taxon>
        <taxon>Mucoromycota</taxon>
        <taxon>Mucoromycotina</taxon>
        <taxon>Endogonomycetes</taxon>
        <taxon>Endogonales</taxon>
        <taxon>Endogonales incertae sedis</taxon>
        <taxon>Bifiguratus</taxon>
    </lineage>
</organism>
<keyword evidence="3" id="KW-0238">DNA-binding</keyword>
<comment type="subcellular location">
    <subcellularLocation>
        <location evidence="1">Nucleus</location>
    </subcellularLocation>
</comment>
<evidence type="ECO:0000313" key="6">
    <source>
        <dbReference type="EMBL" id="OZJ06698.1"/>
    </source>
</evidence>
<accession>A0A261Y7Z4</accession>
<comment type="caution">
    <text evidence="6">The sequence shown here is derived from an EMBL/GenBank/DDBJ whole genome shotgun (WGS) entry which is preliminary data.</text>
</comment>
<gene>
    <name evidence="6" type="ORF">BZG36_00326</name>
</gene>
<dbReference type="GO" id="GO:0003700">
    <property type="term" value="F:DNA-binding transcription factor activity"/>
    <property type="evidence" value="ECO:0007669"/>
    <property type="project" value="InterPro"/>
</dbReference>
<feature type="region of interest" description="Disordered" evidence="5">
    <location>
        <begin position="1"/>
        <end position="46"/>
    </location>
</feature>
<dbReference type="GO" id="GO:0003677">
    <property type="term" value="F:DNA binding"/>
    <property type="evidence" value="ECO:0007669"/>
    <property type="project" value="UniProtKB-KW"/>
</dbReference>
<evidence type="ECO:0000256" key="2">
    <source>
        <dbReference type="ARBA" id="ARBA00022723"/>
    </source>
</evidence>
<feature type="compositionally biased region" description="Polar residues" evidence="5">
    <location>
        <begin position="28"/>
        <end position="37"/>
    </location>
</feature>
<sequence>MSQIILGPHNGLRINGTKPRKPKRKRTGQVTKKNASGETDCRVSGNPMAEHKAATLPALFLRSSGNSPSPPLPSTTSPTTSHSVSSLRDVKQGDTCGKDHQERNGYLWREVVPGPGQLSETMFQGPGPRCPSPASLHVTRHAIDFLTELDLPADEFQVHYVPRRSSSPQITDLPPSSHWSLVRKDDSFVQINITNITQFLEALSLISGGDETMPIPSLDSGRRLIDYLSHQHARLLQDELDEEDSEAYDEASHSLVRVRNSRVVDRIPFLNFHSELYARPTHFVPLEEWPRLSSLLPSLLDECMRYHLQCMNPYFPIRPRRLLMEWYSSLEDPTKDPLVLAVSGFFIRHMFIHHMPEWLNQQPDKYLLDAIQMRLGQLTRDALSDTFDVSSPHQIYALTLYNSTATTPQSLKATYHMIAVRMAMEMGIQPYDRVERGLTEREGALPDRPEPILTEQEELNTRLWWYLFQVDHFLLDSGVITCSLLSPKSDDHAAVSRLVLPQPCSLDELDEATGALVWHNVLKLWELRRRLVRKIESIDATHLAAMMAMRSSVETELSQYASELPPCLRSDTALKPENYRQMAQMYFTIGIERCTNRMLLHRMFLPSLEACESKPLTEFERQSACAVVESVSELFSMRKACLEISGCNTWPGELGRAVELTLAVLEYKDPTVTTRARLALMKGLRLLRSLPEVAWGDTMCTMYVDKIEEIFSGGPKPYGTDEWAAGTATVHDDRQRTSFSSAQSTFAYQNRNSPPEQEYKFPRRQSASTTSPNSTTATPPTYPVRSDSSPFNIPVKQEDEHSVWF</sequence>
<feature type="compositionally biased region" description="Basic residues" evidence="5">
    <location>
        <begin position="18"/>
        <end position="27"/>
    </location>
</feature>
<evidence type="ECO:0000256" key="5">
    <source>
        <dbReference type="SAM" id="MobiDB-lite"/>
    </source>
</evidence>
<evidence type="ECO:0000256" key="1">
    <source>
        <dbReference type="ARBA" id="ARBA00004123"/>
    </source>
</evidence>
<name>A0A261Y7Z4_9FUNG</name>
<feature type="region of interest" description="Disordered" evidence="5">
    <location>
        <begin position="61"/>
        <end position="106"/>
    </location>
</feature>
<feature type="compositionally biased region" description="Low complexity" evidence="5">
    <location>
        <begin position="766"/>
        <end position="779"/>
    </location>
</feature>
<keyword evidence="2" id="KW-0479">Metal-binding</keyword>
<feature type="compositionally biased region" description="Basic and acidic residues" evidence="5">
    <location>
        <begin position="796"/>
        <end position="805"/>
    </location>
</feature>
<dbReference type="GO" id="GO:0046872">
    <property type="term" value="F:metal ion binding"/>
    <property type="evidence" value="ECO:0007669"/>
    <property type="project" value="UniProtKB-KW"/>
</dbReference>
<dbReference type="AlphaFoldDB" id="A0A261Y7Z4"/>
<evidence type="ECO:0000256" key="4">
    <source>
        <dbReference type="ARBA" id="ARBA00023242"/>
    </source>
</evidence>
<reference evidence="6 7" key="1">
    <citation type="journal article" date="2017" name="Mycologia">
        <title>Bifiguratus adelaidae, gen. et sp. nov., a new member of Mucoromycotina in endophytic and soil-dwelling habitats.</title>
        <authorList>
            <person name="Torres-Cruz T.J."/>
            <person name="Billingsley Tobias T.L."/>
            <person name="Almatruk M."/>
            <person name="Hesse C."/>
            <person name="Kuske C.R."/>
            <person name="Desiro A."/>
            <person name="Benucci G.M."/>
            <person name="Bonito G."/>
            <person name="Stajich J.E."/>
            <person name="Dunlap C."/>
            <person name="Arnold A.E."/>
            <person name="Porras-Alfaro A."/>
        </authorList>
    </citation>
    <scope>NUCLEOTIDE SEQUENCE [LARGE SCALE GENOMIC DNA]</scope>
    <source>
        <strain evidence="6 7">AZ0501</strain>
    </source>
</reference>
<evidence type="ECO:0000313" key="7">
    <source>
        <dbReference type="Proteomes" id="UP000242875"/>
    </source>
</evidence>
<dbReference type="PANTHER" id="PTHR46910">
    <property type="entry name" value="TRANSCRIPTION FACTOR PDR1"/>
    <property type="match status" value="1"/>
</dbReference>
<feature type="compositionally biased region" description="Basic and acidic residues" evidence="5">
    <location>
        <begin position="88"/>
        <end position="103"/>
    </location>
</feature>
<keyword evidence="7" id="KW-1185">Reference proteome</keyword>
<feature type="region of interest" description="Disordered" evidence="5">
    <location>
        <begin position="734"/>
        <end position="805"/>
    </location>
</feature>
<keyword evidence="4" id="KW-0539">Nucleus</keyword>
<feature type="compositionally biased region" description="Polar residues" evidence="5">
    <location>
        <begin position="737"/>
        <end position="755"/>
    </location>
</feature>
<evidence type="ECO:0000256" key="3">
    <source>
        <dbReference type="ARBA" id="ARBA00023125"/>
    </source>
</evidence>
<feature type="compositionally biased region" description="Low complexity" evidence="5">
    <location>
        <begin position="74"/>
        <end position="86"/>
    </location>
</feature>
<proteinExistence type="predicted"/>